<dbReference type="NCBIfam" id="TIGR04183">
    <property type="entry name" value="Por_Secre_tail"/>
    <property type="match status" value="1"/>
</dbReference>
<comment type="caution">
    <text evidence="4">The sequence shown here is derived from an EMBL/GenBank/DDBJ whole genome shotgun (WGS) entry which is preliminary data.</text>
</comment>
<evidence type="ECO:0000313" key="6">
    <source>
        <dbReference type="Proteomes" id="UP001107960"/>
    </source>
</evidence>
<dbReference type="Proteomes" id="UP000603715">
    <property type="component" value="Unassembled WGS sequence"/>
</dbReference>
<reference evidence="5" key="2">
    <citation type="submission" date="2023-07" db="EMBL/GenBank/DDBJ databases">
        <title>Description of novel Chryseobacterium sp. strain C-2.</title>
        <authorList>
            <person name="Saticioglu I.B."/>
        </authorList>
    </citation>
    <scope>NUCLEOTIDE SEQUENCE [LARGE SCALE GENOMIC DNA]</scope>
    <source>
        <strain evidence="5">C-2</strain>
    </source>
</reference>
<dbReference type="InterPro" id="IPR026444">
    <property type="entry name" value="Secre_tail"/>
</dbReference>
<keyword evidence="5" id="KW-1185">Reference proteome</keyword>
<dbReference type="EMBL" id="JAJJML010000001">
    <property type="protein sequence ID" value="MCC9033876.1"/>
    <property type="molecule type" value="Genomic_DNA"/>
</dbReference>
<evidence type="ECO:0000313" key="4">
    <source>
        <dbReference type="EMBL" id="MCC9033876.1"/>
    </source>
</evidence>
<dbReference type="RefSeq" id="WP_191180201.1">
    <property type="nucleotide sequence ID" value="NZ_JACXXP010000019.1"/>
</dbReference>
<organism evidence="4 6">
    <name type="scientific">Chryseobacterium muglaense</name>
    <dbReference type="NCBI Taxonomy" id="2893752"/>
    <lineage>
        <taxon>Bacteria</taxon>
        <taxon>Pseudomonadati</taxon>
        <taxon>Bacteroidota</taxon>
        <taxon>Flavobacteriia</taxon>
        <taxon>Flavobacteriales</taxon>
        <taxon>Weeksellaceae</taxon>
        <taxon>Chryseobacterium group</taxon>
        <taxon>Chryseobacterium</taxon>
    </lineage>
</organism>
<keyword evidence="1 2" id="KW-0732">Signal</keyword>
<evidence type="ECO:0000313" key="5">
    <source>
        <dbReference type="Proteomes" id="UP000603715"/>
    </source>
</evidence>
<evidence type="ECO:0000256" key="2">
    <source>
        <dbReference type="SAM" id="SignalP"/>
    </source>
</evidence>
<gene>
    <name evidence="3" type="ORF">IEW27_14365</name>
    <name evidence="4" type="ORF">LNP80_06335</name>
</gene>
<accession>A0A9Q3YQE3</accession>
<protein>
    <submittedName>
        <fullName evidence="4">T9SS type A sorting domain-containing protein</fullName>
    </submittedName>
</protein>
<reference evidence="3" key="3">
    <citation type="submission" date="2024-05" db="EMBL/GenBank/DDBJ databases">
        <title>Description of novel Chryseobacterium sp. strain C-2.</title>
        <authorList>
            <person name="Saticioglu I.B."/>
        </authorList>
    </citation>
    <scope>NUCLEOTIDE SEQUENCE</scope>
    <source>
        <strain evidence="3">C-2</strain>
    </source>
</reference>
<sequence>MKLKLLFTGLVFSAFAANAQVATLNENFNSFNTGNTTFPQNSWSAVLPPMNTPPSPPPPMMIVYAEASDASNKYVSSYSGGNKDTPQYLVSPQIVAPAGDKTLSFKARRSSQNVAAVIVQVGLASSPTDMTTFVAVGAPVTLSENTYQTITRVIPNSSSSYIVFKTVNAVALTPHTATDFDDIVYDATPVGTINENFNAFVPGAPTTSLPQNGWDKVKANADINVYIAANNGSNTAQFYAANSPGTPSYLVAPKIVAPNGTKKLRFTVGASSTSGGVSTIEAGMVSNLTDMTTFTSLGAPATIAVGSSPQTFTLDVPTSTKQYIVWKFTGAAAHSAAYVDDVTYDVLTSLGTSDVKNNTNAFKFVINTNNEIQFVGKSNVKSVKVYSASGNLVAQGAVNNNRFDVSSLATGVYVFTSEDDNRAVSHSKFIKK</sequence>
<dbReference type="Proteomes" id="UP001107960">
    <property type="component" value="Unassembled WGS sequence"/>
</dbReference>
<reference evidence="4" key="1">
    <citation type="submission" date="2021-11" db="EMBL/GenBank/DDBJ databases">
        <title>Description of novel Chryseobacterium species.</title>
        <authorList>
            <person name="Saticioglu I.B."/>
            <person name="Ay H."/>
            <person name="Altun S."/>
            <person name="Duman M."/>
        </authorList>
    </citation>
    <scope>NUCLEOTIDE SEQUENCE</scope>
    <source>
        <strain evidence="4">C-39</strain>
    </source>
</reference>
<feature type="chain" id="PRO_5040379833" evidence="2">
    <location>
        <begin position="20"/>
        <end position="432"/>
    </location>
</feature>
<feature type="signal peptide" evidence="2">
    <location>
        <begin position="1"/>
        <end position="19"/>
    </location>
</feature>
<evidence type="ECO:0000313" key="3">
    <source>
        <dbReference type="EMBL" id="MBD3905767.1"/>
    </source>
</evidence>
<dbReference type="EMBL" id="JACXXP010000019">
    <property type="protein sequence ID" value="MBD3905767.1"/>
    <property type="molecule type" value="Genomic_DNA"/>
</dbReference>
<dbReference type="AlphaFoldDB" id="A0A9Q3YQE3"/>
<dbReference type="Gene3D" id="2.60.120.200">
    <property type="match status" value="2"/>
</dbReference>
<proteinExistence type="predicted"/>
<evidence type="ECO:0000256" key="1">
    <source>
        <dbReference type="ARBA" id="ARBA00022729"/>
    </source>
</evidence>
<name>A0A9Q3YQE3_9FLAO</name>